<comment type="caution">
    <text evidence="1">The sequence shown here is derived from an EMBL/GenBank/DDBJ whole genome shotgun (WGS) entry which is preliminary data.</text>
</comment>
<name>A0ACB9S815_9MYRT</name>
<proteinExistence type="predicted"/>
<sequence>MPHFSPCVKYENCQARRPPHLDQRCDASESCNHCLEEAPKVIPTWKITPTKDIIDLVLQAAGEHMMRFCMDLGKTPDKISLPVPDTSMGRTTGG</sequence>
<organism evidence="1 2">
    <name type="scientific">Melastoma candidum</name>
    <dbReference type="NCBI Taxonomy" id="119954"/>
    <lineage>
        <taxon>Eukaryota</taxon>
        <taxon>Viridiplantae</taxon>
        <taxon>Streptophyta</taxon>
        <taxon>Embryophyta</taxon>
        <taxon>Tracheophyta</taxon>
        <taxon>Spermatophyta</taxon>
        <taxon>Magnoliopsida</taxon>
        <taxon>eudicotyledons</taxon>
        <taxon>Gunneridae</taxon>
        <taxon>Pentapetalae</taxon>
        <taxon>rosids</taxon>
        <taxon>malvids</taxon>
        <taxon>Myrtales</taxon>
        <taxon>Melastomataceae</taxon>
        <taxon>Melastomatoideae</taxon>
        <taxon>Melastomateae</taxon>
        <taxon>Melastoma</taxon>
    </lineage>
</organism>
<gene>
    <name evidence="1" type="ORF">MLD38_003693</name>
</gene>
<evidence type="ECO:0000313" key="1">
    <source>
        <dbReference type="EMBL" id="KAI4385698.1"/>
    </source>
</evidence>
<reference evidence="2" key="1">
    <citation type="journal article" date="2023" name="Front. Plant Sci.">
        <title>Chromosomal-level genome assembly of Melastoma candidum provides insights into trichome evolution.</title>
        <authorList>
            <person name="Zhong Y."/>
            <person name="Wu W."/>
            <person name="Sun C."/>
            <person name="Zou P."/>
            <person name="Liu Y."/>
            <person name="Dai S."/>
            <person name="Zhou R."/>
        </authorList>
    </citation>
    <scope>NUCLEOTIDE SEQUENCE [LARGE SCALE GENOMIC DNA]</scope>
</reference>
<accession>A0ACB9S815</accession>
<dbReference type="Proteomes" id="UP001057402">
    <property type="component" value="Chromosome 2"/>
</dbReference>
<evidence type="ECO:0000313" key="2">
    <source>
        <dbReference type="Proteomes" id="UP001057402"/>
    </source>
</evidence>
<dbReference type="EMBL" id="CM042881">
    <property type="protein sequence ID" value="KAI4385698.1"/>
    <property type="molecule type" value="Genomic_DNA"/>
</dbReference>
<keyword evidence="2" id="KW-1185">Reference proteome</keyword>
<protein>
    <submittedName>
        <fullName evidence="1">Uncharacterized protein</fullName>
    </submittedName>
</protein>